<dbReference type="Gene3D" id="2.30.40.10">
    <property type="entry name" value="Urease, subunit C, domain 1"/>
    <property type="match status" value="1"/>
</dbReference>
<keyword evidence="6 7" id="KW-0665">Pyrimidine biosynthesis</keyword>
<dbReference type="PROSITE" id="PS00482">
    <property type="entry name" value="DIHYDROOROTASE_1"/>
    <property type="match status" value="1"/>
</dbReference>
<feature type="domain" description="Dihydroorotase catalytic" evidence="9">
    <location>
        <begin position="52"/>
        <end position="237"/>
    </location>
</feature>
<evidence type="ECO:0000259" key="8">
    <source>
        <dbReference type="Pfam" id="PF07969"/>
    </source>
</evidence>
<dbReference type="EC" id="3.5.2.3" evidence="7"/>
<comment type="caution">
    <text evidence="10">The sequence shown here is derived from an EMBL/GenBank/DDBJ whole genome shotgun (WGS) entry which is preliminary data.</text>
</comment>
<feature type="binding site" evidence="7">
    <location>
        <position position="95"/>
    </location>
    <ligand>
        <name>substrate</name>
    </ligand>
</feature>
<protein>
    <recommendedName>
        <fullName evidence="7">Dihydroorotase</fullName>
        <shortName evidence="7">DHOase</shortName>
        <ecNumber evidence="7">3.5.2.3</ecNumber>
    </recommendedName>
</protein>
<dbReference type="PANTHER" id="PTHR43668:SF2">
    <property type="entry name" value="ALLANTOINASE"/>
    <property type="match status" value="1"/>
</dbReference>
<dbReference type="InterPro" id="IPR013108">
    <property type="entry name" value="Amidohydro_3"/>
</dbReference>
<dbReference type="GO" id="GO:0004151">
    <property type="term" value="F:dihydroorotase activity"/>
    <property type="evidence" value="ECO:0007669"/>
    <property type="project" value="UniProtKB-UniRule"/>
</dbReference>
<dbReference type="AlphaFoldDB" id="A0A6N8I3R2"/>
<comment type="catalytic activity">
    <reaction evidence="7">
        <text>(S)-dihydroorotate + H2O = N-carbamoyl-L-aspartate + H(+)</text>
        <dbReference type="Rhea" id="RHEA:24296"/>
        <dbReference type="ChEBI" id="CHEBI:15377"/>
        <dbReference type="ChEBI" id="CHEBI:15378"/>
        <dbReference type="ChEBI" id="CHEBI:30864"/>
        <dbReference type="ChEBI" id="CHEBI:32814"/>
        <dbReference type="EC" id="3.5.2.3"/>
    </reaction>
</comment>
<organism evidence="10 11">
    <name type="scientific">Caproicibacter fermentans</name>
    <dbReference type="NCBI Taxonomy" id="2576756"/>
    <lineage>
        <taxon>Bacteria</taxon>
        <taxon>Bacillati</taxon>
        <taxon>Bacillota</taxon>
        <taxon>Clostridia</taxon>
        <taxon>Eubacteriales</taxon>
        <taxon>Acutalibacteraceae</taxon>
        <taxon>Caproicibacter</taxon>
    </lineage>
</organism>
<comment type="caution">
    <text evidence="7">Lacks conserved residue(s) required for the propagation of feature annotation.</text>
</comment>
<dbReference type="GO" id="GO:0006145">
    <property type="term" value="P:purine nucleobase catabolic process"/>
    <property type="evidence" value="ECO:0007669"/>
    <property type="project" value="TreeGrafter"/>
</dbReference>
<reference evidence="10 11" key="1">
    <citation type="submission" date="2019-09" db="EMBL/GenBank/DDBJ databases">
        <title>Genome sequence of Clostridium sp. EA1.</title>
        <authorList>
            <person name="Poehlein A."/>
            <person name="Bengelsdorf F.R."/>
            <person name="Daniel R."/>
        </authorList>
    </citation>
    <scope>NUCLEOTIDE SEQUENCE [LARGE SCALE GENOMIC DNA]</scope>
    <source>
        <strain evidence="10 11">EA1</strain>
    </source>
</reference>
<dbReference type="GO" id="GO:0005737">
    <property type="term" value="C:cytoplasm"/>
    <property type="evidence" value="ECO:0007669"/>
    <property type="project" value="TreeGrafter"/>
</dbReference>
<dbReference type="HAMAP" id="MF_00220_B">
    <property type="entry name" value="PyrC_classI_B"/>
    <property type="match status" value="1"/>
</dbReference>
<proteinExistence type="inferred from homology"/>
<evidence type="ECO:0000256" key="2">
    <source>
        <dbReference type="ARBA" id="ARBA00010286"/>
    </source>
</evidence>
<keyword evidence="5 7" id="KW-0862">Zinc</keyword>
<evidence type="ECO:0000256" key="3">
    <source>
        <dbReference type="ARBA" id="ARBA00022723"/>
    </source>
</evidence>
<feature type="binding site" evidence="7">
    <location>
        <position position="179"/>
    </location>
    <ligand>
        <name>Zn(2+)</name>
        <dbReference type="ChEBI" id="CHEBI:29105"/>
        <label>2</label>
    </ligand>
</feature>
<feature type="binding site" evidence="7">
    <location>
        <position position="278"/>
    </location>
    <ligand>
        <name>substrate</name>
    </ligand>
</feature>
<dbReference type="InterPro" id="IPR032466">
    <property type="entry name" value="Metal_Hydrolase"/>
</dbReference>
<dbReference type="EMBL" id="VWXL01000100">
    <property type="protein sequence ID" value="MVB12599.1"/>
    <property type="molecule type" value="Genomic_DNA"/>
</dbReference>
<dbReference type="CDD" id="cd01317">
    <property type="entry name" value="DHOase_IIa"/>
    <property type="match status" value="1"/>
</dbReference>
<dbReference type="Pfam" id="PF12890">
    <property type="entry name" value="DHOase"/>
    <property type="match status" value="1"/>
</dbReference>
<feature type="binding site" evidence="7">
    <location>
        <position position="63"/>
    </location>
    <ligand>
        <name>Zn(2+)</name>
        <dbReference type="ChEBI" id="CHEBI:29105"/>
        <label>1</label>
    </ligand>
</feature>
<dbReference type="NCBIfam" id="TIGR00857">
    <property type="entry name" value="pyrC_multi"/>
    <property type="match status" value="1"/>
</dbReference>
<feature type="binding site" evidence="7">
    <location>
        <begin position="63"/>
        <end position="65"/>
    </location>
    <ligand>
        <name>substrate</name>
    </ligand>
</feature>
<evidence type="ECO:0000256" key="4">
    <source>
        <dbReference type="ARBA" id="ARBA00022801"/>
    </source>
</evidence>
<evidence type="ECO:0000256" key="1">
    <source>
        <dbReference type="ARBA" id="ARBA00002368"/>
    </source>
</evidence>
<name>A0A6N8I3R2_9FIRM</name>
<dbReference type="PANTHER" id="PTHR43668">
    <property type="entry name" value="ALLANTOINASE"/>
    <property type="match status" value="1"/>
</dbReference>
<dbReference type="InterPro" id="IPR011059">
    <property type="entry name" value="Metal-dep_hydrolase_composite"/>
</dbReference>
<dbReference type="GO" id="GO:0004038">
    <property type="term" value="F:allantoinase activity"/>
    <property type="evidence" value="ECO:0007669"/>
    <property type="project" value="TreeGrafter"/>
</dbReference>
<keyword evidence="11" id="KW-1185">Reference proteome</keyword>
<dbReference type="OrthoDB" id="9765462at2"/>
<keyword evidence="3 7" id="KW-0479">Metal-binding</keyword>
<evidence type="ECO:0000259" key="9">
    <source>
        <dbReference type="Pfam" id="PF12890"/>
    </source>
</evidence>
<comment type="function">
    <text evidence="1 7">Catalyzes the reversible cyclization of carbamoyl aspartate to dihydroorotate.</text>
</comment>
<dbReference type="SUPFAM" id="SSF51556">
    <property type="entry name" value="Metallo-dependent hydrolases"/>
    <property type="match status" value="1"/>
</dbReference>
<dbReference type="Proteomes" id="UP000469440">
    <property type="component" value="Unassembled WGS sequence"/>
</dbReference>
<dbReference type="SUPFAM" id="SSF51338">
    <property type="entry name" value="Composite domain of metallo-dependent hydrolases"/>
    <property type="match status" value="1"/>
</dbReference>
<feature type="active site" evidence="7">
    <location>
        <position position="305"/>
    </location>
</feature>
<keyword evidence="4 7" id="KW-0378">Hydrolase</keyword>
<gene>
    <name evidence="7 10" type="primary">pyrC</name>
    <name evidence="10" type="ORF">CAFE_33400</name>
</gene>
<dbReference type="InterPro" id="IPR050138">
    <property type="entry name" value="DHOase/Allantoinase_Hydrolase"/>
</dbReference>
<sequence length="425" mass="44667">MEKLLLRGARLVDPSRAMDETGDLLICGGRIAQLGGTVDCGDARVIEASGLVAAPGLVDLHVHLRDPGFSEKEDVLSGCRAAAAGGVTSLLCMPNTRPALDRAETVRGVLDKAKQADARVYVAAAITKGLAGAEPTDLKELKEAGAAAVSDDGRPVADSVLMAGAMREAAKLGLFVTSHCEDLSLAGGGKLNEGEVSRALGVPGIPAAAEDCGTARELALAEAYRLPVHICHVSTKTSVGMIRDAKRRGAPVTCETAPHYFALTERELLRRDADYRMNPPLRTEEDRQAVAEGLRDGTIDVIATDHAPHTPREKADFLSAPSGAVGMETSLAAGITFLVLPGLLSLPELIRKMSVAPARLLGIPGGTLEPGASADVVLFDPAERWTVDPSKLHGKSRNAVMKGMELTGRVIMTILNGMIVYQKEL</sequence>
<dbReference type="InterPro" id="IPR004722">
    <property type="entry name" value="DHOase"/>
</dbReference>
<dbReference type="Pfam" id="PF07969">
    <property type="entry name" value="Amidohydro_3"/>
    <property type="match status" value="1"/>
</dbReference>
<feature type="binding site" evidence="7">
    <location>
        <position position="232"/>
    </location>
    <ligand>
        <name>Zn(2+)</name>
        <dbReference type="ChEBI" id="CHEBI:29105"/>
        <label>2</label>
    </ligand>
</feature>
<comment type="pathway">
    <text evidence="7">Pyrimidine metabolism; UMP biosynthesis via de novo pathway; (S)-dihydroorotate from bicarbonate: step 3/3.</text>
</comment>
<evidence type="ECO:0000313" key="10">
    <source>
        <dbReference type="EMBL" id="MVB12599.1"/>
    </source>
</evidence>
<accession>A0A6N8I3R2</accession>
<dbReference type="UniPathway" id="UPA00070">
    <property type="reaction ID" value="UER00117"/>
</dbReference>
<dbReference type="Gene3D" id="3.20.20.140">
    <property type="entry name" value="Metal-dependent hydrolases"/>
    <property type="match status" value="1"/>
</dbReference>
<feature type="binding site" evidence="7">
    <location>
        <position position="305"/>
    </location>
    <ligand>
        <name>Zn(2+)</name>
        <dbReference type="ChEBI" id="CHEBI:29105"/>
        <label>1</label>
    </ligand>
</feature>
<evidence type="ECO:0000256" key="6">
    <source>
        <dbReference type="ARBA" id="ARBA00022975"/>
    </source>
</evidence>
<evidence type="ECO:0000256" key="5">
    <source>
        <dbReference type="ARBA" id="ARBA00022833"/>
    </source>
</evidence>
<dbReference type="RefSeq" id="WP_156991262.1">
    <property type="nucleotide sequence ID" value="NZ_VWXL01000100.1"/>
</dbReference>
<dbReference type="PROSITE" id="PS00483">
    <property type="entry name" value="DIHYDROOROTASE_2"/>
    <property type="match status" value="1"/>
</dbReference>
<dbReference type="InterPro" id="IPR024403">
    <property type="entry name" value="DHOase_cat"/>
</dbReference>
<feature type="domain" description="Amidohydrolase 3" evidence="8">
    <location>
        <begin position="281"/>
        <end position="421"/>
    </location>
</feature>
<evidence type="ECO:0000313" key="11">
    <source>
        <dbReference type="Proteomes" id="UP000469440"/>
    </source>
</evidence>
<comment type="cofactor">
    <cofactor evidence="7">
        <name>Zn(2+)</name>
        <dbReference type="ChEBI" id="CHEBI:29105"/>
    </cofactor>
    <text evidence="7">Binds 2 Zn(2+) ions per subunit.</text>
</comment>
<feature type="binding site" evidence="7">
    <location>
        <position position="152"/>
    </location>
    <ligand>
        <name>Zn(2+)</name>
        <dbReference type="ChEBI" id="CHEBI:29105"/>
        <label>2</label>
    </ligand>
</feature>
<dbReference type="GO" id="GO:0008270">
    <property type="term" value="F:zinc ion binding"/>
    <property type="evidence" value="ECO:0007669"/>
    <property type="project" value="UniProtKB-UniRule"/>
</dbReference>
<feature type="binding site" evidence="7">
    <location>
        <position position="61"/>
    </location>
    <ligand>
        <name>Zn(2+)</name>
        <dbReference type="ChEBI" id="CHEBI:29105"/>
        <label>1</label>
    </ligand>
</feature>
<evidence type="ECO:0000256" key="7">
    <source>
        <dbReference type="HAMAP-Rule" id="MF_00220"/>
    </source>
</evidence>
<feature type="binding site" evidence="7">
    <location>
        <position position="152"/>
    </location>
    <ligand>
        <name>Zn(2+)</name>
        <dbReference type="ChEBI" id="CHEBI:29105"/>
        <label>1</label>
    </ligand>
</feature>
<dbReference type="InterPro" id="IPR002195">
    <property type="entry name" value="Dihydroorotase_CS"/>
</dbReference>
<comment type="similarity">
    <text evidence="2 7">Belongs to the metallo-dependent hydrolases superfamily. DHOase family. Class I DHOase subfamily.</text>
</comment>
<feature type="binding site" evidence="7">
    <location>
        <position position="309"/>
    </location>
    <ligand>
        <name>substrate</name>
    </ligand>
</feature>
<dbReference type="GO" id="GO:0044205">
    <property type="term" value="P:'de novo' UMP biosynthetic process"/>
    <property type="evidence" value="ECO:0007669"/>
    <property type="project" value="UniProtKB-UniRule"/>
</dbReference>